<accession>A0AAD7L150</accession>
<feature type="chain" id="PRO_5042027172" evidence="1">
    <location>
        <begin position="18"/>
        <end position="206"/>
    </location>
</feature>
<evidence type="ECO:0000313" key="2">
    <source>
        <dbReference type="EMBL" id="KAJ7949313.1"/>
    </source>
</evidence>
<dbReference type="AlphaFoldDB" id="A0AAD7L150"/>
<keyword evidence="1" id="KW-0732">Signal</keyword>
<evidence type="ECO:0000256" key="1">
    <source>
        <dbReference type="SAM" id="SignalP"/>
    </source>
</evidence>
<organism evidence="2 3">
    <name type="scientific">Quillaja saponaria</name>
    <name type="common">Soap bark tree</name>
    <dbReference type="NCBI Taxonomy" id="32244"/>
    <lineage>
        <taxon>Eukaryota</taxon>
        <taxon>Viridiplantae</taxon>
        <taxon>Streptophyta</taxon>
        <taxon>Embryophyta</taxon>
        <taxon>Tracheophyta</taxon>
        <taxon>Spermatophyta</taxon>
        <taxon>Magnoliopsida</taxon>
        <taxon>eudicotyledons</taxon>
        <taxon>Gunneridae</taxon>
        <taxon>Pentapetalae</taxon>
        <taxon>rosids</taxon>
        <taxon>fabids</taxon>
        <taxon>Fabales</taxon>
        <taxon>Quillajaceae</taxon>
        <taxon>Quillaja</taxon>
    </lineage>
</organism>
<dbReference type="Proteomes" id="UP001163823">
    <property type="component" value="Chromosome 12"/>
</dbReference>
<sequence>MWLVKVALGGPCCPLLATTVTASDAVVGSLINHDLHCWNHELINSIFLPFEAAQSVNIRFRRTHQLDKYVWHWTKDSVFTVKSSYYLLVLSEQIERQSGSFEFGPKRLRLWKLCIPPKNRHFLWRCNFLFLQQTTHPRNIVYASRAVLDDNRKENRPFQTAGSTTEHIRWIPPQHEVYKLNTDAGLVGSDGYGIGVVLWDSACRLN</sequence>
<feature type="signal peptide" evidence="1">
    <location>
        <begin position="1"/>
        <end position="17"/>
    </location>
</feature>
<evidence type="ECO:0000313" key="3">
    <source>
        <dbReference type="Proteomes" id="UP001163823"/>
    </source>
</evidence>
<reference evidence="2" key="1">
    <citation type="journal article" date="2023" name="Science">
        <title>Elucidation of the pathway for biosynthesis of saponin adjuvants from the soapbark tree.</title>
        <authorList>
            <person name="Reed J."/>
            <person name="Orme A."/>
            <person name="El-Demerdash A."/>
            <person name="Owen C."/>
            <person name="Martin L.B.B."/>
            <person name="Misra R.C."/>
            <person name="Kikuchi S."/>
            <person name="Rejzek M."/>
            <person name="Martin A.C."/>
            <person name="Harkess A."/>
            <person name="Leebens-Mack J."/>
            <person name="Louveau T."/>
            <person name="Stephenson M.J."/>
            <person name="Osbourn A."/>
        </authorList>
    </citation>
    <scope>NUCLEOTIDE SEQUENCE</scope>
    <source>
        <strain evidence="2">S10</strain>
    </source>
</reference>
<name>A0AAD7L150_QUISA</name>
<protein>
    <submittedName>
        <fullName evidence="2">Ribonuclease H protein</fullName>
    </submittedName>
</protein>
<proteinExistence type="predicted"/>
<dbReference type="EMBL" id="JARAOO010000012">
    <property type="protein sequence ID" value="KAJ7949313.1"/>
    <property type="molecule type" value="Genomic_DNA"/>
</dbReference>
<keyword evidence="3" id="KW-1185">Reference proteome</keyword>
<comment type="caution">
    <text evidence="2">The sequence shown here is derived from an EMBL/GenBank/DDBJ whole genome shotgun (WGS) entry which is preliminary data.</text>
</comment>
<gene>
    <name evidence="2" type="ORF">O6P43_029661</name>
</gene>
<dbReference type="KEGG" id="qsa:O6P43_029661"/>